<dbReference type="GO" id="GO:0046872">
    <property type="term" value="F:metal ion binding"/>
    <property type="evidence" value="ECO:0007669"/>
    <property type="project" value="UniProtKB-KW"/>
</dbReference>
<evidence type="ECO:0000313" key="7">
    <source>
        <dbReference type="Proteomes" id="UP000184603"/>
    </source>
</evidence>
<evidence type="ECO:0000256" key="3">
    <source>
        <dbReference type="ARBA" id="ARBA00023004"/>
    </source>
</evidence>
<dbReference type="InterPro" id="IPR050954">
    <property type="entry name" value="ET_IronSulfur_Cluster-Binding"/>
</dbReference>
<dbReference type="Proteomes" id="UP000184603">
    <property type="component" value="Unassembled WGS sequence"/>
</dbReference>
<dbReference type="PANTHER" id="PTHR43177">
    <property type="entry name" value="PROTEIN NRFC"/>
    <property type="match status" value="1"/>
</dbReference>
<evidence type="ECO:0000259" key="5">
    <source>
        <dbReference type="Pfam" id="PF13247"/>
    </source>
</evidence>
<evidence type="ECO:0000256" key="1">
    <source>
        <dbReference type="ARBA" id="ARBA00022485"/>
    </source>
</evidence>
<keyword evidence="7" id="KW-1185">Reference proteome</keyword>
<organism evidence="6 7">
    <name type="scientific">Desulfopila aestuarii DSM 18488</name>
    <dbReference type="NCBI Taxonomy" id="1121416"/>
    <lineage>
        <taxon>Bacteria</taxon>
        <taxon>Pseudomonadati</taxon>
        <taxon>Thermodesulfobacteriota</taxon>
        <taxon>Desulfobulbia</taxon>
        <taxon>Desulfobulbales</taxon>
        <taxon>Desulfocapsaceae</taxon>
        <taxon>Desulfopila</taxon>
    </lineage>
</organism>
<dbReference type="Gene3D" id="2.60.40.10">
    <property type="entry name" value="Immunoglobulins"/>
    <property type="match status" value="1"/>
</dbReference>
<dbReference type="InterPro" id="IPR017896">
    <property type="entry name" value="4Fe4S_Fe-S-bd"/>
</dbReference>
<feature type="domain" description="4Fe-4S ferredoxin-type" evidence="5">
    <location>
        <begin position="61"/>
        <end position="153"/>
    </location>
</feature>
<keyword evidence="1" id="KW-0004">4Fe-4S</keyword>
<proteinExistence type="predicted"/>
<name>A0A1M7XXW0_9BACT</name>
<dbReference type="SUPFAM" id="SSF49478">
    <property type="entry name" value="Cna protein B-type domain"/>
    <property type="match status" value="1"/>
</dbReference>
<dbReference type="STRING" id="1121416.SAMN02745220_00525"/>
<dbReference type="PANTHER" id="PTHR43177:SF3">
    <property type="entry name" value="PROTEIN NRFC HOMOLOG"/>
    <property type="match status" value="1"/>
</dbReference>
<evidence type="ECO:0000256" key="4">
    <source>
        <dbReference type="ARBA" id="ARBA00023014"/>
    </source>
</evidence>
<protein>
    <submittedName>
        <fullName evidence="6">Fe-S-cluster-containing dehydrogenase component</fullName>
    </submittedName>
</protein>
<dbReference type="AlphaFoldDB" id="A0A1M7XXW0"/>
<dbReference type="InterPro" id="IPR013783">
    <property type="entry name" value="Ig-like_fold"/>
</dbReference>
<dbReference type="CDD" id="cd10552">
    <property type="entry name" value="TH_beta_N"/>
    <property type="match status" value="1"/>
</dbReference>
<gene>
    <name evidence="6" type="ORF">SAMN02745220_00525</name>
</gene>
<evidence type="ECO:0000313" key="6">
    <source>
        <dbReference type="EMBL" id="SHO43814.1"/>
    </source>
</evidence>
<accession>A0A1M7XXW0</accession>
<evidence type="ECO:0000256" key="2">
    <source>
        <dbReference type="ARBA" id="ARBA00022723"/>
    </source>
</evidence>
<dbReference type="EMBL" id="FRFE01000002">
    <property type="protein sequence ID" value="SHO43814.1"/>
    <property type="molecule type" value="Genomic_DNA"/>
</dbReference>
<sequence>MKKYAFIIDIGKCENCHNCFLSCKDEHCGNNWPGYSTSQPLHGHRWLNIRQKERGVFPLIDIAYLPQPCMHCDDAPCVAAGNGAVQKREDGIVLIDPAKARGRKELLAACPYGAIWWNEEEQVPQKCTLCAHLLDDGWSVPRCVQACPTGALSIFHGDESELRQRVVDEELAILPEAAKLKGQPQCYYKNLYRYSHSFIAGSLAEKVGEIEDCVIGATVRLKKNAEVVAEQESDDFGDFKFDNLPENSGDYQIEIVRDGMVVRELSIDVVQSCSVSTIIL</sequence>
<dbReference type="Gene3D" id="3.30.70.20">
    <property type="match status" value="2"/>
</dbReference>
<keyword evidence="4" id="KW-0411">Iron-sulfur</keyword>
<dbReference type="OrthoDB" id="9789030at2"/>
<keyword evidence="3" id="KW-0408">Iron</keyword>
<dbReference type="RefSeq" id="WP_073611892.1">
    <property type="nucleotide sequence ID" value="NZ_FRFE01000002.1"/>
</dbReference>
<dbReference type="SUPFAM" id="SSF54862">
    <property type="entry name" value="4Fe-4S ferredoxins"/>
    <property type="match status" value="1"/>
</dbReference>
<reference evidence="6 7" key="1">
    <citation type="submission" date="2016-12" db="EMBL/GenBank/DDBJ databases">
        <authorList>
            <person name="Song W.-J."/>
            <person name="Kurnit D.M."/>
        </authorList>
    </citation>
    <scope>NUCLEOTIDE SEQUENCE [LARGE SCALE GENOMIC DNA]</scope>
    <source>
        <strain evidence="6 7">DSM 18488</strain>
    </source>
</reference>
<dbReference type="GO" id="GO:0051539">
    <property type="term" value="F:4 iron, 4 sulfur cluster binding"/>
    <property type="evidence" value="ECO:0007669"/>
    <property type="project" value="UniProtKB-KW"/>
</dbReference>
<dbReference type="Pfam" id="PF13247">
    <property type="entry name" value="Fer4_11"/>
    <property type="match status" value="1"/>
</dbReference>
<keyword evidence="2" id="KW-0479">Metal-binding</keyword>